<gene>
    <name evidence="1" type="ORF">ACFSQ3_04535</name>
</gene>
<organism evidence="1 2">
    <name type="scientific">Sphingobacterium corticis</name>
    <dbReference type="NCBI Taxonomy" id="1812823"/>
    <lineage>
        <taxon>Bacteria</taxon>
        <taxon>Pseudomonadati</taxon>
        <taxon>Bacteroidota</taxon>
        <taxon>Sphingobacteriia</taxon>
        <taxon>Sphingobacteriales</taxon>
        <taxon>Sphingobacteriaceae</taxon>
        <taxon>Sphingobacterium</taxon>
    </lineage>
</organism>
<sequence length="496" mass="56109">MKICIYICFAAFLLLFGCNKDKPEFNPDLKTVSGFKTTFPLDSTIVIFQLDTVRISPEIEGLEPQKSYSYEWILFSNNMPPEVISTERNLNEPIGAKPDDGYYLSFSVIDDQTGVKHTVRNYVTIQGAFYEGWLVANNVGNQGRLSFIRMDDEVFMTPLEDINHQKYPGKAVAAISAVNTGFGAEESLNQILYFNDAGLTIFNPDDFVQITDLNESFYDRISFTSKPYFDGTPLLTDLHLINGGDLLMAAGPFNPGYTPARKFSDRIEGDYSLFPFSFPGEFITAYYYDNLKKRFLTAAYNTRSVYVANKANGATPGTDGYFNMNNVGKTMIAADYTRGYDYLSLMRDDNGYYIYSFNINTGFRSSFYRSLPQVPEVDDLRGFTASGAFRHAYYASRNKIYRIDASSGAVSLIYEFPSDREISDLKMFKLKNRSYIQLASLQEQHNKLLAIALNNGEKGEVHYIYLNSLGDLDTSRKPKTFTGFGNIVSLDYRNPI</sequence>
<evidence type="ECO:0000313" key="2">
    <source>
        <dbReference type="Proteomes" id="UP001597393"/>
    </source>
</evidence>
<reference evidence="2" key="1">
    <citation type="journal article" date="2019" name="Int. J. Syst. Evol. Microbiol.">
        <title>The Global Catalogue of Microorganisms (GCM) 10K type strain sequencing project: providing services to taxonomists for standard genome sequencing and annotation.</title>
        <authorList>
            <consortium name="The Broad Institute Genomics Platform"/>
            <consortium name="The Broad Institute Genome Sequencing Center for Infectious Disease"/>
            <person name="Wu L."/>
            <person name="Ma J."/>
        </authorList>
    </citation>
    <scope>NUCLEOTIDE SEQUENCE [LARGE SCALE GENOMIC DNA]</scope>
    <source>
        <strain evidence="2">KCTC 42248</strain>
    </source>
</reference>
<evidence type="ECO:0000313" key="1">
    <source>
        <dbReference type="EMBL" id="MFD2598211.1"/>
    </source>
</evidence>
<name>A0ABW5NHP3_9SPHI</name>
<proteinExistence type="predicted"/>
<dbReference type="PROSITE" id="PS51257">
    <property type="entry name" value="PROKAR_LIPOPROTEIN"/>
    <property type="match status" value="1"/>
</dbReference>
<protein>
    <submittedName>
        <fullName evidence="1">PKD-like family lipoprotein</fullName>
    </submittedName>
</protein>
<dbReference type="Proteomes" id="UP001597393">
    <property type="component" value="Unassembled WGS sequence"/>
</dbReference>
<keyword evidence="2" id="KW-1185">Reference proteome</keyword>
<dbReference type="Pfam" id="PF16407">
    <property type="entry name" value="PKD_2"/>
    <property type="match status" value="1"/>
</dbReference>
<dbReference type="InterPro" id="IPR032183">
    <property type="entry name" value="PKD-like"/>
</dbReference>
<accession>A0ABW5NHP3</accession>
<comment type="caution">
    <text evidence="1">The sequence shown here is derived from an EMBL/GenBank/DDBJ whole genome shotgun (WGS) entry which is preliminary data.</text>
</comment>
<dbReference type="EMBL" id="JBHUMA010000004">
    <property type="protein sequence ID" value="MFD2598211.1"/>
    <property type="molecule type" value="Genomic_DNA"/>
</dbReference>